<proteinExistence type="predicted"/>
<feature type="region of interest" description="Disordered" evidence="1">
    <location>
        <begin position="278"/>
        <end position="301"/>
    </location>
</feature>
<accession>A0A811MPL4</accession>
<dbReference type="EMBL" id="CAJGYO010000002">
    <property type="protein sequence ID" value="CAD6210493.1"/>
    <property type="molecule type" value="Genomic_DNA"/>
</dbReference>
<gene>
    <name evidence="3" type="ORF">NCGR_LOCUS6574</name>
</gene>
<dbReference type="OrthoDB" id="683390at2759"/>
<dbReference type="PANTHER" id="PTHR47072">
    <property type="match status" value="1"/>
</dbReference>
<organism evidence="3 4">
    <name type="scientific">Miscanthus lutarioriparius</name>
    <dbReference type="NCBI Taxonomy" id="422564"/>
    <lineage>
        <taxon>Eukaryota</taxon>
        <taxon>Viridiplantae</taxon>
        <taxon>Streptophyta</taxon>
        <taxon>Embryophyta</taxon>
        <taxon>Tracheophyta</taxon>
        <taxon>Spermatophyta</taxon>
        <taxon>Magnoliopsida</taxon>
        <taxon>Liliopsida</taxon>
        <taxon>Poales</taxon>
        <taxon>Poaceae</taxon>
        <taxon>PACMAD clade</taxon>
        <taxon>Panicoideae</taxon>
        <taxon>Andropogonodae</taxon>
        <taxon>Andropogoneae</taxon>
        <taxon>Saccharinae</taxon>
        <taxon>Miscanthus</taxon>
    </lineage>
</organism>
<evidence type="ECO:0000256" key="1">
    <source>
        <dbReference type="SAM" id="MobiDB-lite"/>
    </source>
</evidence>
<dbReference type="InterPro" id="IPR024752">
    <property type="entry name" value="Myb/SANT-like_dom"/>
</dbReference>
<protein>
    <recommendedName>
        <fullName evidence="2">Myb/SANT-like domain-containing protein</fullName>
    </recommendedName>
</protein>
<evidence type="ECO:0000313" key="3">
    <source>
        <dbReference type="EMBL" id="CAD6210493.1"/>
    </source>
</evidence>
<dbReference type="AlphaFoldDB" id="A0A811MPL4"/>
<evidence type="ECO:0000259" key="2">
    <source>
        <dbReference type="Pfam" id="PF12776"/>
    </source>
</evidence>
<dbReference type="PANTHER" id="PTHR47072:SF4">
    <property type="entry name" value="MYB_SANT-LIKE DOMAIN-CONTAINING PROTEIN"/>
    <property type="match status" value="1"/>
</dbReference>
<keyword evidence="4" id="KW-1185">Reference proteome</keyword>
<feature type="compositionally biased region" description="Polar residues" evidence="1">
    <location>
        <begin position="1"/>
        <end position="13"/>
    </location>
</feature>
<name>A0A811MPL4_9POAL</name>
<evidence type="ECO:0000313" key="4">
    <source>
        <dbReference type="Proteomes" id="UP000604825"/>
    </source>
</evidence>
<feature type="region of interest" description="Disordered" evidence="1">
    <location>
        <begin position="1"/>
        <end position="50"/>
    </location>
</feature>
<feature type="domain" description="Myb/SANT-like" evidence="2">
    <location>
        <begin position="53"/>
        <end position="145"/>
    </location>
</feature>
<sequence>MTNLRLQSASGGQKRTPPLPSATPEHGLGVPQSGGDGEIPQKQGNRRAVGRANWNHQRILYLIGLLKQHDLPRFRTNNAWSKEVWTTMVDQFNSRFSLAFTVGQVKQKEQDLKKDFRAVKDLQEESGFGWDSNRMMVTAPESVWMGLAERRNKDSLLRWRDKSFPYFDDMYALYDGHYAEGRSCHGMDHYANKRKQCSEVPASHSPPRHGPDTTSTLHFDVKRTRDDTNWFGADEFSPFSNLVNASTFNASPDGTQPQDSVNQETFAPEQILETHRRTFRPSSSTPEMVDAKRGKKQKASRAALTNDFQERYLMLKKEEIERFATIEEKKMEDPYSIKKCVTALEGLPDLQMEELIKAADIFKENPANRETFLSFSHDETRLGWLRKQM</sequence>
<comment type="caution">
    <text evidence="3">The sequence shown here is derived from an EMBL/GenBank/DDBJ whole genome shotgun (WGS) entry which is preliminary data.</text>
</comment>
<dbReference type="Pfam" id="PF12776">
    <property type="entry name" value="Myb_DNA-bind_3"/>
    <property type="match status" value="1"/>
</dbReference>
<reference evidence="3" key="1">
    <citation type="submission" date="2020-10" db="EMBL/GenBank/DDBJ databases">
        <authorList>
            <person name="Han B."/>
            <person name="Lu T."/>
            <person name="Zhao Q."/>
            <person name="Huang X."/>
            <person name="Zhao Y."/>
        </authorList>
    </citation>
    <scope>NUCLEOTIDE SEQUENCE</scope>
</reference>
<dbReference type="Proteomes" id="UP000604825">
    <property type="component" value="Unassembled WGS sequence"/>
</dbReference>